<dbReference type="Gene3D" id="3.40.50.10490">
    <property type="entry name" value="Glucose-6-phosphate isomerase like protein, domain 1"/>
    <property type="match status" value="1"/>
</dbReference>
<dbReference type="InterPro" id="IPR047640">
    <property type="entry name" value="RpiR-like"/>
</dbReference>
<evidence type="ECO:0000256" key="1">
    <source>
        <dbReference type="ARBA" id="ARBA00023015"/>
    </source>
</evidence>
<dbReference type="GO" id="GO:0003700">
    <property type="term" value="F:DNA-binding transcription factor activity"/>
    <property type="evidence" value="ECO:0007669"/>
    <property type="project" value="InterPro"/>
</dbReference>
<dbReference type="Proteomes" id="UP000239833">
    <property type="component" value="Chromosome"/>
</dbReference>
<gene>
    <name evidence="6" type="ORF">ERICIII_03986</name>
</gene>
<name>A0A2L1U593_9BACL</name>
<keyword evidence="1" id="KW-0805">Transcription regulation</keyword>
<dbReference type="PROSITE" id="PS51464">
    <property type="entry name" value="SIS"/>
    <property type="match status" value="1"/>
</dbReference>
<evidence type="ECO:0000256" key="2">
    <source>
        <dbReference type="ARBA" id="ARBA00023125"/>
    </source>
</evidence>
<keyword evidence="2" id="KW-0238">DNA-binding</keyword>
<evidence type="ECO:0000259" key="5">
    <source>
        <dbReference type="PROSITE" id="PS51464"/>
    </source>
</evidence>
<dbReference type="PANTHER" id="PTHR30514:SF1">
    <property type="entry name" value="HTH-TYPE TRANSCRIPTIONAL REGULATOR HEXR-RELATED"/>
    <property type="match status" value="1"/>
</dbReference>
<dbReference type="GO" id="GO:1901135">
    <property type="term" value="P:carbohydrate derivative metabolic process"/>
    <property type="evidence" value="ECO:0007669"/>
    <property type="project" value="InterPro"/>
</dbReference>
<dbReference type="GeneID" id="64220322"/>
<dbReference type="SUPFAM" id="SSF53697">
    <property type="entry name" value="SIS domain"/>
    <property type="match status" value="1"/>
</dbReference>
<evidence type="ECO:0000313" key="6">
    <source>
        <dbReference type="EMBL" id="AVF28071.1"/>
    </source>
</evidence>
<dbReference type="InterPro" id="IPR001347">
    <property type="entry name" value="SIS_dom"/>
</dbReference>
<dbReference type="PROSITE" id="PS51071">
    <property type="entry name" value="HTH_RPIR"/>
    <property type="match status" value="1"/>
</dbReference>
<dbReference type="InterPro" id="IPR036388">
    <property type="entry name" value="WH-like_DNA-bd_sf"/>
</dbReference>
<sequence>MQTLLKRMVQRRDKLSQLEKQVFDYIIRNPETVAGLKLDELSKRLYVSTATISRTCRQLGFRGFQDMKFALEQHVVKDKPVVPSGSPGSFLSAHLDRFRREMEHTHALADQDKMKQAAEWIYKSIHVEFFGVGSSFAPCLDAAKKLMFAGKMCSAREDWDELRCAAASLGPKDTAILVSFSGETVYIKEFAHILLERKVKTIAITGNEPNRLQEMADLSFRVGIEHCYYGELDMCSRFPFIMILDAIILAYLEQVKK</sequence>
<dbReference type="STRING" id="147375.BXP28_01525"/>
<dbReference type="CDD" id="cd05013">
    <property type="entry name" value="SIS_RpiR"/>
    <property type="match status" value="1"/>
</dbReference>
<dbReference type="Pfam" id="PF01418">
    <property type="entry name" value="HTH_6"/>
    <property type="match status" value="1"/>
</dbReference>
<organism evidence="6 7">
    <name type="scientific">Paenibacillus larvae subsp. larvae</name>
    <dbReference type="NCBI Taxonomy" id="147375"/>
    <lineage>
        <taxon>Bacteria</taxon>
        <taxon>Bacillati</taxon>
        <taxon>Bacillota</taxon>
        <taxon>Bacilli</taxon>
        <taxon>Bacillales</taxon>
        <taxon>Paenibacillaceae</taxon>
        <taxon>Paenibacillus</taxon>
    </lineage>
</organism>
<dbReference type="InterPro" id="IPR035472">
    <property type="entry name" value="RpiR-like_SIS"/>
</dbReference>
<accession>A0A2L1U593</accession>
<dbReference type="Pfam" id="PF01380">
    <property type="entry name" value="SIS"/>
    <property type="match status" value="1"/>
</dbReference>
<dbReference type="GO" id="GO:0003677">
    <property type="term" value="F:DNA binding"/>
    <property type="evidence" value="ECO:0007669"/>
    <property type="project" value="UniProtKB-KW"/>
</dbReference>
<dbReference type="Gene3D" id="1.10.10.10">
    <property type="entry name" value="Winged helix-like DNA-binding domain superfamily/Winged helix DNA-binding domain"/>
    <property type="match status" value="1"/>
</dbReference>
<feature type="domain" description="SIS" evidence="5">
    <location>
        <begin position="117"/>
        <end position="257"/>
    </location>
</feature>
<evidence type="ECO:0000313" key="7">
    <source>
        <dbReference type="Proteomes" id="UP000239833"/>
    </source>
</evidence>
<evidence type="ECO:0000256" key="3">
    <source>
        <dbReference type="ARBA" id="ARBA00023163"/>
    </source>
</evidence>
<feature type="domain" description="HTH rpiR-type" evidence="4">
    <location>
        <begin position="2"/>
        <end position="78"/>
    </location>
</feature>
<dbReference type="AlphaFoldDB" id="A0A2L1U593"/>
<dbReference type="SUPFAM" id="SSF46689">
    <property type="entry name" value="Homeodomain-like"/>
    <property type="match status" value="1"/>
</dbReference>
<dbReference type="GO" id="GO:0097367">
    <property type="term" value="F:carbohydrate derivative binding"/>
    <property type="evidence" value="ECO:0007669"/>
    <property type="project" value="InterPro"/>
</dbReference>
<evidence type="ECO:0000259" key="4">
    <source>
        <dbReference type="PROSITE" id="PS51071"/>
    </source>
</evidence>
<protein>
    <submittedName>
        <fullName evidence="6">Phosphosugar-binding transcriptional regulator</fullName>
    </submittedName>
</protein>
<dbReference type="RefSeq" id="WP_230460762.1">
    <property type="nucleotide sequence ID" value="NZ_CP019655.1"/>
</dbReference>
<dbReference type="InterPro" id="IPR000281">
    <property type="entry name" value="HTH_RpiR"/>
</dbReference>
<proteinExistence type="predicted"/>
<dbReference type="EMBL" id="CP019655">
    <property type="protein sequence ID" value="AVF28071.1"/>
    <property type="molecule type" value="Genomic_DNA"/>
</dbReference>
<keyword evidence="3" id="KW-0804">Transcription</keyword>
<dbReference type="InterPro" id="IPR046348">
    <property type="entry name" value="SIS_dom_sf"/>
</dbReference>
<dbReference type="InterPro" id="IPR009057">
    <property type="entry name" value="Homeodomain-like_sf"/>
</dbReference>
<reference evidence="7" key="1">
    <citation type="submission" date="2017-02" db="EMBL/GenBank/DDBJ databases">
        <title>Delineation of Paenibacillus larvae strains originating from foulbrood outbreaks.</title>
        <authorList>
            <person name="Beims H."/>
            <person name="Bunk B."/>
            <person name="Sproeer C."/>
            <person name="Mohr K.I."/>
            <person name="Pradella S."/>
            <person name="Guenther G."/>
            <person name="Rohde M."/>
            <person name="von der Ohe W."/>
            <person name="Steinert M."/>
        </authorList>
    </citation>
    <scope>NUCLEOTIDE SEQUENCE [LARGE SCALE GENOMIC DNA]</scope>
    <source>
        <strain evidence="7">Eric_III</strain>
    </source>
</reference>
<dbReference type="PANTHER" id="PTHR30514">
    <property type="entry name" value="GLUCOKINASE"/>
    <property type="match status" value="1"/>
</dbReference>